<protein>
    <recommendedName>
        <fullName evidence="3">Mariner Mos1 transposase</fullName>
    </recommendedName>
</protein>
<comment type="caution">
    <text evidence="1">The sequence shown here is derived from an EMBL/GenBank/DDBJ whole genome shotgun (WGS) entry which is preliminary data.</text>
</comment>
<reference evidence="1 2" key="1">
    <citation type="journal article" date="2019" name="Commun. Biol.">
        <title>The bagworm genome reveals a unique fibroin gene that provides high tensile strength.</title>
        <authorList>
            <person name="Kono N."/>
            <person name="Nakamura H."/>
            <person name="Ohtoshi R."/>
            <person name="Tomita M."/>
            <person name="Numata K."/>
            <person name="Arakawa K."/>
        </authorList>
    </citation>
    <scope>NUCLEOTIDE SEQUENCE [LARGE SCALE GENOMIC DNA]</scope>
</reference>
<proteinExistence type="predicted"/>
<gene>
    <name evidence="1" type="ORF">EVAR_21701_1</name>
</gene>
<keyword evidence="2" id="KW-1185">Reference proteome</keyword>
<evidence type="ECO:0008006" key="3">
    <source>
        <dbReference type="Google" id="ProtNLM"/>
    </source>
</evidence>
<dbReference type="EMBL" id="BGZK01000486">
    <property type="protein sequence ID" value="GBP46546.1"/>
    <property type="molecule type" value="Genomic_DNA"/>
</dbReference>
<name>A0A4C1W4W6_EUMVA</name>
<evidence type="ECO:0000313" key="2">
    <source>
        <dbReference type="Proteomes" id="UP000299102"/>
    </source>
</evidence>
<accession>A0A4C1W4W6</accession>
<organism evidence="1 2">
    <name type="scientific">Eumeta variegata</name>
    <name type="common">Bagworm moth</name>
    <name type="synonym">Eumeta japonica</name>
    <dbReference type="NCBI Taxonomy" id="151549"/>
    <lineage>
        <taxon>Eukaryota</taxon>
        <taxon>Metazoa</taxon>
        <taxon>Ecdysozoa</taxon>
        <taxon>Arthropoda</taxon>
        <taxon>Hexapoda</taxon>
        <taxon>Insecta</taxon>
        <taxon>Pterygota</taxon>
        <taxon>Neoptera</taxon>
        <taxon>Endopterygota</taxon>
        <taxon>Lepidoptera</taxon>
        <taxon>Glossata</taxon>
        <taxon>Ditrysia</taxon>
        <taxon>Tineoidea</taxon>
        <taxon>Psychidae</taxon>
        <taxon>Oiketicinae</taxon>
        <taxon>Eumeta</taxon>
    </lineage>
</organism>
<dbReference type="AlphaFoldDB" id="A0A4C1W4W6"/>
<sequence length="128" mass="14515">MTKTDDNVNAVRLMKEFDKRVTYQQIRTSLDISMSQVHKILHKYFAVRKLCSRCIPCNLTEAQKLNCVNWCREIMQRFGGGDSNADVGIGYSLTHAEEWGGCRLTSGAGPRFRAERRLTAVLVLGDFV</sequence>
<evidence type="ECO:0000313" key="1">
    <source>
        <dbReference type="EMBL" id="GBP46546.1"/>
    </source>
</evidence>
<dbReference type="Proteomes" id="UP000299102">
    <property type="component" value="Unassembled WGS sequence"/>
</dbReference>
<dbReference type="OrthoDB" id="10017160at2759"/>